<keyword evidence="2 6" id="KW-0540">Nuclease</keyword>
<keyword evidence="1 6" id="KW-1277">Toxin-antitoxin system</keyword>
<reference evidence="8 9" key="1">
    <citation type="submission" date="2018-07" db="EMBL/GenBank/DDBJ databases">
        <title>Genome sequence of Azospirillum sp. ATCC 49961.</title>
        <authorList>
            <person name="Sant'Anna F.H."/>
            <person name="Baldani J.I."/>
            <person name="Zilli J.E."/>
            <person name="Reis V.M."/>
            <person name="Hartmann A."/>
            <person name="Cruz L."/>
            <person name="de Souza E.M."/>
            <person name="de Oliveira Pedrosa F."/>
            <person name="Passaglia L.M.P."/>
        </authorList>
    </citation>
    <scope>NUCLEOTIDE SEQUENCE [LARGE SCALE GENOMIC DNA]</scope>
    <source>
        <strain evidence="8 9">ATCC 49961</strain>
    </source>
</reference>
<evidence type="ECO:0000259" key="7">
    <source>
        <dbReference type="Pfam" id="PF01850"/>
    </source>
</evidence>
<dbReference type="InterPro" id="IPR029060">
    <property type="entry name" value="PIN-like_dom_sf"/>
</dbReference>
<dbReference type="InterPro" id="IPR022907">
    <property type="entry name" value="VapC_family"/>
</dbReference>
<dbReference type="InterPro" id="IPR051619">
    <property type="entry name" value="TypeII_TA_RNase_PINc/VapC"/>
</dbReference>
<dbReference type="EC" id="3.1.-.-" evidence="6"/>
<dbReference type="InterPro" id="IPR044153">
    <property type="entry name" value="PIN_Pae0151-like"/>
</dbReference>
<accession>A0A9W7TY40</accession>
<sequence length="142" mass="15457">MSARIVDASVAVRWFFPEPGREEALGILRSASFLAAPDLIVPEVCNVAWKKVRLGQARPDQAMDISRRLRGFFADLAPSPTIAPRAVEIALEIGHPVYDCFYVALAEQRSLPLTTADRRLAARLAGTAYKGLVQPLGCQPLG</sequence>
<dbReference type="PANTHER" id="PTHR35901">
    <property type="entry name" value="RIBONUCLEASE VAPC3"/>
    <property type="match status" value="1"/>
</dbReference>
<dbReference type="RefSeq" id="WP_149469532.1">
    <property type="nucleotide sequence ID" value="NZ_QOKW01000009.1"/>
</dbReference>
<keyword evidence="3 6" id="KW-0479">Metal-binding</keyword>
<evidence type="ECO:0000256" key="6">
    <source>
        <dbReference type="HAMAP-Rule" id="MF_00265"/>
    </source>
</evidence>
<dbReference type="HAMAP" id="MF_00265">
    <property type="entry name" value="VapC_Nob1"/>
    <property type="match status" value="1"/>
</dbReference>
<proteinExistence type="inferred from homology"/>
<evidence type="ECO:0000256" key="2">
    <source>
        <dbReference type="ARBA" id="ARBA00022722"/>
    </source>
</evidence>
<dbReference type="SUPFAM" id="SSF88723">
    <property type="entry name" value="PIN domain-like"/>
    <property type="match status" value="1"/>
</dbReference>
<dbReference type="GO" id="GO:0090729">
    <property type="term" value="F:toxin activity"/>
    <property type="evidence" value="ECO:0007669"/>
    <property type="project" value="UniProtKB-KW"/>
</dbReference>
<dbReference type="Pfam" id="PF01850">
    <property type="entry name" value="PIN"/>
    <property type="match status" value="1"/>
</dbReference>
<keyword evidence="5 6" id="KW-0460">Magnesium</keyword>
<dbReference type="InterPro" id="IPR002716">
    <property type="entry name" value="PIN_dom"/>
</dbReference>
<keyword evidence="9" id="KW-1185">Reference proteome</keyword>
<evidence type="ECO:0000256" key="5">
    <source>
        <dbReference type="ARBA" id="ARBA00022842"/>
    </source>
</evidence>
<evidence type="ECO:0000256" key="4">
    <source>
        <dbReference type="ARBA" id="ARBA00022801"/>
    </source>
</evidence>
<dbReference type="EMBL" id="QOKW01000009">
    <property type="protein sequence ID" value="KAA0680434.1"/>
    <property type="molecule type" value="Genomic_DNA"/>
</dbReference>
<organism evidence="8 9">
    <name type="scientific">Roseomonas genomospecies 6</name>
    <dbReference type="NCBI Taxonomy" id="214106"/>
    <lineage>
        <taxon>Bacteria</taxon>
        <taxon>Pseudomonadati</taxon>
        <taxon>Pseudomonadota</taxon>
        <taxon>Alphaproteobacteria</taxon>
        <taxon>Acetobacterales</taxon>
        <taxon>Roseomonadaceae</taxon>
        <taxon>Roseomonas</taxon>
    </lineage>
</organism>
<evidence type="ECO:0000256" key="1">
    <source>
        <dbReference type="ARBA" id="ARBA00022649"/>
    </source>
</evidence>
<gene>
    <name evidence="6" type="primary">vapC</name>
    <name evidence="8" type="ORF">DS843_14105</name>
</gene>
<dbReference type="OrthoDB" id="1524147at2"/>
<comment type="caution">
    <text evidence="8">The sequence shown here is derived from an EMBL/GenBank/DDBJ whole genome shotgun (WGS) entry which is preliminary data.</text>
</comment>
<evidence type="ECO:0000256" key="3">
    <source>
        <dbReference type="ARBA" id="ARBA00022723"/>
    </source>
</evidence>
<comment type="similarity">
    <text evidence="6">Belongs to the PINc/VapC protein family.</text>
</comment>
<protein>
    <recommendedName>
        <fullName evidence="6">Ribonuclease VapC</fullName>
        <shortName evidence="6">RNase VapC</shortName>
        <ecNumber evidence="6">3.1.-.-</ecNumber>
    </recommendedName>
    <alternativeName>
        <fullName evidence="6">Toxin VapC</fullName>
    </alternativeName>
</protein>
<keyword evidence="4 6" id="KW-0378">Hydrolase</keyword>
<comment type="function">
    <text evidence="6">Toxic component of a toxin-antitoxin (TA) system. An RNase.</text>
</comment>
<comment type="cofactor">
    <cofactor evidence="6">
        <name>Mg(2+)</name>
        <dbReference type="ChEBI" id="CHEBI:18420"/>
    </cofactor>
</comment>
<dbReference type="CDD" id="cd09873">
    <property type="entry name" value="PIN_Pae0151-like"/>
    <property type="match status" value="1"/>
</dbReference>
<evidence type="ECO:0000313" key="9">
    <source>
        <dbReference type="Proteomes" id="UP000480854"/>
    </source>
</evidence>
<dbReference type="GO" id="GO:0016787">
    <property type="term" value="F:hydrolase activity"/>
    <property type="evidence" value="ECO:0007669"/>
    <property type="project" value="UniProtKB-KW"/>
</dbReference>
<dbReference type="GO" id="GO:0000287">
    <property type="term" value="F:magnesium ion binding"/>
    <property type="evidence" value="ECO:0007669"/>
    <property type="project" value="UniProtKB-UniRule"/>
</dbReference>
<feature type="binding site" evidence="6">
    <location>
        <position position="99"/>
    </location>
    <ligand>
        <name>Mg(2+)</name>
        <dbReference type="ChEBI" id="CHEBI:18420"/>
    </ligand>
</feature>
<dbReference type="Gene3D" id="3.40.50.1010">
    <property type="entry name" value="5'-nuclease"/>
    <property type="match status" value="1"/>
</dbReference>
<dbReference type="GO" id="GO:0004540">
    <property type="term" value="F:RNA nuclease activity"/>
    <property type="evidence" value="ECO:0007669"/>
    <property type="project" value="InterPro"/>
</dbReference>
<dbReference type="PANTHER" id="PTHR35901:SF1">
    <property type="entry name" value="EXONUCLEASE VAPC9"/>
    <property type="match status" value="1"/>
</dbReference>
<dbReference type="Proteomes" id="UP000480854">
    <property type="component" value="Unassembled WGS sequence"/>
</dbReference>
<feature type="domain" description="PIN" evidence="7">
    <location>
        <begin position="5"/>
        <end position="121"/>
    </location>
</feature>
<name>A0A9W7TY40_9PROT</name>
<feature type="binding site" evidence="6">
    <location>
        <position position="7"/>
    </location>
    <ligand>
        <name>Mg(2+)</name>
        <dbReference type="ChEBI" id="CHEBI:18420"/>
    </ligand>
</feature>
<evidence type="ECO:0000313" key="8">
    <source>
        <dbReference type="EMBL" id="KAA0680434.1"/>
    </source>
</evidence>
<dbReference type="AlphaFoldDB" id="A0A9W7TY40"/>
<keyword evidence="6" id="KW-0800">Toxin</keyword>